<evidence type="ECO:0000256" key="1">
    <source>
        <dbReference type="SAM" id="MobiDB-lite"/>
    </source>
</evidence>
<proteinExistence type="predicted"/>
<feature type="region of interest" description="Disordered" evidence="1">
    <location>
        <begin position="453"/>
        <end position="832"/>
    </location>
</feature>
<feature type="region of interest" description="Disordered" evidence="1">
    <location>
        <begin position="935"/>
        <end position="962"/>
    </location>
</feature>
<feature type="compositionally biased region" description="Low complexity" evidence="1">
    <location>
        <begin position="206"/>
        <end position="217"/>
    </location>
</feature>
<feature type="compositionally biased region" description="Low complexity" evidence="1">
    <location>
        <begin position="785"/>
        <end position="798"/>
    </location>
</feature>
<feature type="compositionally biased region" description="Low complexity" evidence="1">
    <location>
        <begin position="873"/>
        <end position="888"/>
    </location>
</feature>
<feature type="compositionally biased region" description="Acidic residues" evidence="1">
    <location>
        <begin position="246"/>
        <end position="255"/>
    </location>
</feature>
<feature type="compositionally biased region" description="Polar residues" evidence="1">
    <location>
        <begin position="112"/>
        <end position="132"/>
    </location>
</feature>
<feature type="compositionally biased region" description="Polar residues" evidence="1">
    <location>
        <begin position="757"/>
        <end position="776"/>
    </location>
</feature>
<feature type="compositionally biased region" description="Acidic residues" evidence="1">
    <location>
        <begin position="335"/>
        <end position="347"/>
    </location>
</feature>
<feature type="compositionally biased region" description="Basic residues" evidence="1">
    <location>
        <begin position="803"/>
        <end position="813"/>
    </location>
</feature>
<feature type="region of interest" description="Disordered" evidence="1">
    <location>
        <begin position="86"/>
        <end position="136"/>
    </location>
</feature>
<gene>
    <name evidence="2" type="ORF">THAOC_06908</name>
</gene>
<accession>K0T1L6</accession>
<feature type="compositionally biased region" description="Acidic residues" evidence="1">
    <location>
        <begin position="317"/>
        <end position="328"/>
    </location>
</feature>
<dbReference type="EMBL" id="AGNL01006990">
    <property type="protein sequence ID" value="EJK71630.1"/>
    <property type="molecule type" value="Genomic_DNA"/>
</dbReference>
<feature type="compositionally biased region" description="Low complexity" evidence="1">
    <location>
        <begin position="702"/>
        <end position="728"/>
    </location>
</feature>
<evidence type="ECO:0000313" key="2">
    <source>
        <dbReference type="EMBL" id="EJK71630.1"/>
    </source>
</evidence>
<dbReference type="AlphaFoldDB" id="K0T1L6"/>
<name>K0T1L6_THAOC</name>
<reference evidence="2 3" key="1">
    <citation type="journal article" date="2012" name="Genome Biol.">
        <title>Genome and low-iron response of an oceanic diatom adapted to chronic iron limitation.</title>
        <authorList>
            <person name="Lommer M."/>
            <person name="Specht M."/>
            <person name="Roy A.S."/>
            <person name="Kraemer L."/>
            <person name="Andreson R."/>
            <person name="Gutowska M.A."/>
            <person name="Wolf J."/>
            <person name="Bergner S.V."/>
            <person name="Schilhabel M.B."/>
            <person name="Klostermeier U.C."/>
            <person name="Beiko R.G."/>
            <person name="Rosenstiel P."/>
            <person name="Hippler M."/>
            <person name="Laroche J."/>
        </authorList>
    </citation>
    <scope>NUCLEOTIDE SEQUENCE [LARGE SCALE GENOMIC DNA]</scope>
    <source>
        <strain evidence="2 3">CCMP1005</strain>
    </source>
</reference>
<feature type="compositionally biased region" description="Acidic residues" evidence="1">
    <location>
        <begin position="226"/>
        <end position="236"/>
    </location>
</feature>
<dbReference type="Proteomes" id="UP000266841">
    <property type="component" value="Unassembled WGS sequence"/>
</dbReference>
<keyword evidence="3" id="KW-1185">Reference proteome</keyword>
<organism evidence="2 3">
    <name type="scientific">Thalassiosira oceanica</name>
    <name type="common">Marine diatom</name>
    <dbReference type="NCBI Taxonomy" id="159749"/>
    <lineage>
        <taxon>Eukaryota</taxon>
        <taxon>Sar</taxon>
        <taxon>Stramenopiles</taxon>
        <taxon>Ochrophyta</taxon>
        <taxon>Bacillariophyta</taxon>
        <taxon>Coscinodiscophyceae</taxon>
        <taxon>Thalassiosirophycidae</taxon>
        <taxon>Thalassiosirales</taxon>
        <taxon>Thalassiosiraceae</taxon>
        <taxon>Thalassiosira</taxon>
    </lineage>
</organism>
<feature type="compositionally biased region" description="Basic and acidic residues" evidence="1">
    <location>
        <begin position="537"/>
        <end position="558"/>
    </location>
</feature>
<feature type="compositionally biased region" description="Polar residues" evidence="1">
    <location>
        <begin position="501"/>
        <end position="517"/>
    </location>
</feature>
<feature type="compositionally biased region" description="Polar residues" evidence="1">
    <location>
        <begin position="459"/>
        <end position="468"/>
    </location>
</feature>
<comment type="caution">
    <text evidence="2">The sequence shown here is derived from an EMBL/GenBank/DDBJ whole genome shotgun (WGS) entry which is preliminary data.</text>
</comment>
<feature type="compositionally biased region" description="Basic and acidic residues" evidence="1">
    <location>
        <begin position="395"/>
        <end position="413"/>
    </location>
</feature>
<feature type="compositionally biased region" description="Basic and acidic residues" evidence="1">
    <location>
        <begin position="623"/>
        <end position="661"/>
    </location>
</feature>
<protein>
    <submittedName>
        <fullName evidence="2">Uncharacterized protein</fullName>
    </submittedName>
</protein>
<evidence type="ECO:0000313" key="3">
    <source>
        <dbReference type="Proteomes" id="UP000266841"/>
    </source>
</evidence>
<feature type="compositionally biased region" description="Basic and acidic residues" evidence="1">
    <location>
        <begin position="729"/>
        <end position="739"/>
    </location>
</feature>
<feature type="compositionally biased region" description="Basic and acidic residues" evidence="1">
    <location>
        <begin position="348"/>
        <end position="367"/>
    </location>
</feature>
<feature type="region of interest" description="Disordered" evidence="1">
    <location>
        <begin position="847"/>
        <end position="890"/>
    </location>
</feature>
<sequence length="962" mass="105997">MEACGSRSSTPVSMQLSAIEVLSQRSSDYSSLFDSAVTAEDDATLDSLLQEVQSADGDVDKIRELLDAHRDFLSHIHSQYHRHVAEEAQKQTGKPTKSCGRPTTRRRRLSDTRNYQQLDSIDSNLTPTSPGTSGAYVARQNDSKRAALSSLLQRATTGQSDTKDEILDILDPMMDMARRLQATRVQLESPEVSLRSSTKSDGDTLRSSMRSSTNSNRIDPRIIDLDSVDDSEDVYCEESNPYTEQSEGDSDDGGESDSSSLWVDNQTYRHRRSDYTESEYTEYSVMPSEYSDGITPSATSDDFYHVTYSRRPSNQLEEIDDDSNEDDSLGSLYDVSEEAASDGDFDTYEPKRGGDRALHEQQGDGGRDNSNASFVGELPPSSGHDMKPNRRRGHYQSDPDGIKHESSSLRRSDPSLLGSRRLSDPATYQAASRRKNLPALHDEVSSFTIQAESIARRSSGGSSKTPLFSSGPRKNRRYVQQDAPEGGEYQNINAKQDKRQIQGSTSDLNLDSATSPFKEQKDRGARKPHLKTSSTFKEQKDSNWLSERGERPQNEDGKTSTTKHKGNQRHDPAVSAATEDDCVARQASMQTVKRRGRSRPSKPSIIRGSTAGAQGKSRQPSNSRERSPSLEKKQKASVRERPKPARSRSDTRSRSRGDSLGRHPGISRRGSSRSLRSSHEDSFRNSIGSISRESSFRERSGRSLNRSSSCRNSNRSLSRQSSRRSASIDSRRSRKDTTKNAKKTAKEKRSLLGSILGFTSKSKSSSAVEHTLSKSNIDVMDKSLRSSVRSNASAISSIDQQSRRSHVSRKSARSTKSLKSMRSAKSAKSTRSVKSCAADVAIRLRGKRGDKKAKGEKTVDRRDSFTRENSWKSGTSVRSSARSSIGGRNITASSSFGDLSSYSAGSYSSEGGGYSSNARDNVGSMSVADAVRALNENTARKRVTDRLSSAAKALRGRVSKWG</sequence>
<feature type="compositionally biased region" description="Basic and acidic residues" evidence="1">
    <location>
        <begin position="852"/>
        <end position="870"/>
    </location>
</feature>
<feature type="region of interest" description="Disordered" evidence="1">
    <location>
        <begin position="187"/>
        <end position="441"/>
    </location>
</feature>